<evidence type="ECO:0000256" key="1">
    <source>
        <dbReference type="ARBA" id="ARBA00004245"/>
    </source>
</evidence>
<dbReference type="Gene3D" id="3.40.20.10">
    <property type="entry name" value="Severin"/>
    <property type="match status" value="1"/>
</dbReference>
<protein>
    <recommendedName>
        <fullName evidence="6">ADF-H domain-containing protein</fullName>
    </recommendedName>
</protein>
<dbReference type="Proteomes" id="UP000620104">
    <property type="component" value="Unassembled WGS sequence"/>
</dbReference>
<dbReference type="OrthoDB" id="20822at2759"/>
<feature type="domain" description="ADF-H" evidence="6">
    <location>
        <begin position="1"/>
        <end position="134"/>
    </location>
</feature>
<accession>A0A8H3TPV1</accession>
<name>A0A8H3TPV1_9TREE</name>
<keyword evidence="2" id="KW-0963">Cytoplasm</keyword>
<dbReference type="InterPro" id="IPR002108">
    <property type="entry name" value="ADF-H"/>
</dbReference>
<reference evidence="7" key="1">
    <citation type="submission" date="2020-07" db="EMBL/GenBank/DDBJ databases">
        <title>Draft Genome Sequence of a Deep-Sea Yeast, Naganishia (Cryptococcus) liquefaciens strain N6.</title>
        <authorList>
            <person name="Han Y.W."/>
            <person name="Kajitani R."/>
            <person name="Morimoto H."/>
            <person name="Parhat M."/>
            <person name="Tsubouchi H."/>
            <person name="Bakenova O."/>
            <person name="Ogata M."/>
            <person name="Argunhan B."/>
            <person name="Aoki R."/>
            <person name="Kajiwara S."/>
            <person name="Itoh T."/>
            <person name="Iwasaki H."/>
        </authorList>
    </citation>
    <scope>NUCLEOTIDE SEQUENCE</scope>
    <source>
        <strain evidence="7">N6</strain>
    </source>
</reference>
<dbReference type="GO" id="GO:0030833">
    <property type="term" value="P:regulation of actin filament polymerization"/>
    <property type="evidence" value="ECO:0007669"/>
    <property type="project" value="TreeGrafter"/>
</dbReference>
<proteinExistence type="inferred from homology"/>
<evidence type="ECO:0000313" key="7">
    <source>
        <dbReference type="EMBL" id="GHJ84375.1"/>
    </source>
</evidence>
<dbReference type="GO" id="GO:0005884">
    <property type="term" value="C:actin filament"/>
    <property type="evidence" value="ECO:0007669"/>
    <property type="project" value="TreeGrafter"/>
</dbReference>
<sequence>MADVKDPAIAEAYEKVRSDKDDETWALFDYEDDKSNKLKLTETGKGDIAEFASKLDDARASYGFIRVRYSNDEHSTREKFVFVIWIGSDVKVMRRARVSVHTADVKSVIRAFSMELKVSSKDELKEDVVVNQLRRLGANYDRSKFN</sequence>
<evidence type="ECO:0000256" key="2">
    <source>
        <dbReference type="ARBA" id="ARBA00022490"/>
    </source>
</evidence>
<keyword evidence="4" id="KW-0206">Cytoskeleton</keyword>
<gene>
    <name evidence="7" type="ORF">NliqN6_0777</name>
</gene>
<dbReference type="Pfam" id="PF00241">
    <property type="entry name" value="Cofilin_ADF"/>
    <property type="match status" value="1"/>
</dbReference>
<dbReference type="SMART" id="SM00102">
    <property type="entry name" value="ADF"/>
    <property type="match status" value="1"/>
</dbReference>
<keyword evidence="8" id="KW-1185">Reference proteome</keyword>
<dbReference type="FunFam" id="3.40.20.10:FF:000018">
    <property type="entry name" value="Coactosin-like 1"/>
    <property type="match status" value="1"/>
</dbReference>
<evidence type="ECO:0000256" key="4">
    <source>
        <dbReference type="ARBA" id="ARBA00023212"/>
    </source>
</evidence>
<dbReference type="PANTHER" id="PTHR10829">
    <property type="entry name" value="CORTACTIN AND DREBRIN"/>
    <property type="match status" value="1"/>
</dbReference>
<organism evidence="7 8">
    <name type="scientific">Naganishia liquefaciens</name>
    <dbReference type="NCBI Taxonomy" id="104408"/>
    <lineage>
        <taxon>Eukaryota</taxon>
        <taxon>Fungi</taxon>
        <taxon>Dikarya</taxon>
        <taxon>Basidiomycota</taxon>
        <taxon>Agaricomycotina</taxon>
        <taxon>Tremellomycetes</taxon>
        <taxon>Filobasidiales</taxon>
        <taxon>Filobasidiaceae</taxon>
        <taxon>Naganishia</taxon>
    </lineage>
</organism>
<dbReference type="InterPro" id="IPR029006">
    <property type="entry name" value="ADF-H/Gelsolin-like_dom_sf"/>
</dbReference>
<comment type="subcellular location">
    <subcellularLocation>
        <location evidence="1">Cytoplasm</location>
        <location evidence="1">Cytoskeleton</location>
    </subcellularLocation>
</comment>
<keyword evidence="3" id="KW-0009">Actin-binding</keyword>
<comment type="similarity">
    <text evidence="5">Belongs to the actin-binding proteins ADF family. Coactosin subfamily.</text>
</comment>
<dbReference type="GO" id="GO:0051015">
    <property type="term" value="F:actin filament binding"/>
    <property type="evidence" value="ECO:0007669"/>
    <property type="project" value="TreeGrafter"/>
</dbReference>
<evidence type="ECO:0000256" key="3">
    <source>
        <dbReference type="ARBA" id="ARBA00023203"/>
    </source>
</evidence>
<dbReference type="GO" id="GO:0030864">
    <property type="term" value="C:cortical actin cytoskeleton"/>
    <property type="evidence" value="ECO:0007669"/>
    <property type="project" value="TreeGrafter"/>
</dbReference>
<evidence type="ECO:0000313" key="8">
    <source>
        <dbReference type="Proteomes" id="UP000620104"/>
    </source>
</evidence>
<dbReference type="PROSITE" id="PS51263">
    <property type="entry name" value="ADF_H"/>
    <property type="match status" value="1"/>
</dbReference>
<dbReference type="EMBL" id="BLZA01000007">
    <property type="protein sequence ID" value="GHJ84375.1"/>
    <property type="molecule type" value="Genomic_DNA"/>
</dbReference>
<dbReference type="GO" id="GO:0030427">
    <property type="term" value="C:site of polarized growth"/>
    <property type="evidence" value="ECO:0007669"/>
    <property type="project" value="TreeGrafter"/>
</dbReference>
<dbReference type="CDD" id="cd11282">
    <property type="entry name" value="ADF_coactosin_like"/>
    <property type="match status" value="1"/>
</dbReference>
<evidence type="ECO:0000256" key="5">
    <source>
        <dbReference type="ARBA" id="ARBA00038052"/>
    </source>
</evidence>
<comment type="caution">
    <text evidence="7">The sequence shown here is derived from an EMBL/GenBank/DDBJ whole genome shotgun (WGS) entry which is preliminary data.</text>
</comment>
<evidence type="ECO:0000259" key="6">
    <source>
        <dbReference type="PROSITE" id="PS51263"/>
    </source>
</evidence>
<dbReference type="AlphaFoldDB" id="A0A8H3TPV1"/>
<dbReference type="SUPFAM" id="SSF55753">
    <property type="entry name" value="Actin depolymerizing proteins"/>
    <property type="match status" value="1"/>
</dbReference>
<dbReference type="PANTHER" id="PTHR10829:SF56">
    <property type="entry name" value="ADF-H DOMAIN-CONTAINING PROTEIN"/>
    <property type="match status" value="1"/>
</dbReference>